<accession>W7T1U3</accession>
<organism evidence="3 4">
    <name type="scientific">Nannochloropsis gaditana</name>
    <dbReference type="NCBI Taxonomy" id="72520"/>
    <lineage>
        <taxon>Eukaryota</taxon>
        <taxon>Sar</taxon>
        <taxon>Stramenopiles</taxon>
        <taxon>Ochrophyta</taxon>
        <taxon>Eustigmatophyceae</taxon>
        <taxon>Eustigmatales</taxon>
        <taxon>Monodopsidaceae</taxon>
        <taxon>Nannochloropsis</taxon>
    </lineage>
</organism>
<feature type="transmembrane region" description="Helical" evidence="2">
    <location>
        <begin position="122"/>
        <end position="140"/>
    </location>
</feature>
<keyword evidence="3" id="KW-0808">Transferase</keyword>
<feature type="compositionally biased region" description="Pro residues" evidence="1">
    <location>
        <begin position="83"/>
        <end position="97"/>
    </location>
</feature>
<dbReference type="InterPro" id="IPR007720">
    <property type="entry name" value="PigQ/GPI1"/>
</dbReference>
<evidence type="ECO:0000256" key="2">
    <source>
        <dbReference type="SAM" id="Phobius"/>
    </source>
</evidence>
<dbReference type="GO" id="GO:0016020">
    <property type="term" value="C:membrane"/>
    <property type="evidence" value="ECO:0007669"/>
    <property type="project" value="InterPro"/>
</dbReference>
<feature type="non-terminal residue" evidence="3">
    <location>
        <position position="506"/>
    </location>
</feature>
<evidence type="ECO:0000313" key="3">
    <source>
        <dbReference type="EMBL" id="EWM21020.1"/>
    </source>
</evidence>
<feature type="compositionally biased region" description="Basic and acidic residues" evidence="1">
    <location>
        <begin position="338"/>
        <end position="349"/>
    </location>
</feature>
<dbReference type="PANTHER" id="PTHR21329:SF3">
    <property type="entry name" value="PHOSPHATIDYLINOSITOL N-ACETYLGLUCOSAMINYLTRANSFERASE SUBUNIT Q"/>
    <property type="match status" value="1"/>
</dbReference>
<dbReference type="GO" id="GO:0005783">
    <property type="term" value="C:endoplasmic reticulum"/>
    <property type="evidence" value="ECO:0007669"/>
    <property type="project" value="TreeGrafter"/>
</dbReference>
<feature type="transmembrane region" description="Helical" evidence="2">
    <location>
        <begin position="256"/>
        <end position="279"/>
    </location>
</feature>
<feature type="compositionally biased region" description="Pro residues" evidence="1">
    <location>
        <begin position="64"/>
        <end position="76"/>
    </location>
</feature>
<feature type="compositionally biased region" description="Pro residues" evidence="1">
    <location>
        <begin position="299"/>
        <end position="313"/>
    </location>
</feature>
<evidence type="ECO:0000313" key="4">
    <source>
        <dbReference type="Proteomes" id="UP000019335"/>
    </source>
</evidence>
<gene>
    <name evidence="3" type="ORF">Naga_101016g1</name>
</gene>
<proteinExistence type="predicted"/>
<dbReference type="GO" id="GO:0016740">
    <property type="term" value="F:transferase activity"/>
    <property type="evidence" value="ECO:0007669"/>
    <property type="project" value="UniProtKB-KW"/>
</dbReference>
<dbReference type="OrthoDB" id="70250at2759"/>
<keyword evidence="2" id="KW-1133">Transmembrane helix</keyword>
<evidence type="ECO:0000256" key="1">
    <source>
        <dbReference type="SAM" id="MobiDB-lite"/>
    </source>
</evidence>
<dbReference type="GO" id="GO:0006506">
    <property type="term" value="P:GPI anchor biosynthetic process"/>
    <property type="evidence" value="ECO:0007669"/>
    <property type="project" value="InterPro"/>
</dbReference>
<keyword evidence="2" id="KW-0472">Membrane</keyword>
<name>W7T1U3_9STRA</name>
<keyword evidence="4" id="KW-1185">Reference proteome</keyword>
<feature type="compositionally biased region" description="Basic and acidic residues" evidence="1">
    <location>
        <begin position="314"/>
        <end position="325"/>
    </location>
</feature>
<dbReference type="PANTHER" id="PTHR21329">
    <property type="entry name" value="PHOSPHATIDYLINOSITOL N-ACETYLGLUCOSAMINYLTRANSFERASE SUBUNIT Q-RELATED"/>
    <property type="match status" value="1"/>
</dbReference>
<feature type="compositionally biased region" description="Basic and acidic residues" evidence="1">
    <location>
        <begin position="484"/>
        <end position="499"/>
    </location>
</feature>
<dbReference type="Proteomes" id="UP000019335">
    <property type="component" value="Unassembled WGS sequence"/>
</dbReference>
<feature type="region of interest" description="Disordered" evidence="1">
    <location>
        <begin position="1"/>
        <end position="115"/>
    </location>
</feature>
<keyword evidence="2" id="KW-0812">Transmembrane</keyword>
<sequence>MGTLAPAGELLVHALPGREGGREGGKEGRDAGQGRDEGSGGGKRKRRSERQEKRKGGSASCPLRPQPAGRPSPPPGTGLALPSAPPSPPPSPRPALLPPDSASLPPRPSDPHERSNQLRARLPFLLLDHVLGLFLALAFFPSHHLPPFLAFLPHHQDPLPLSSLDASPFSLISLQTALARLLQHPGGFKLNLPLTHRLNALLLLLAHLLFLPSFLLAPSPALRPLLLLGLGALGGLSALLALAFDLCRLHTLPARSLFQVTARIYSLELSLLGAFWRLFRGQKKNILRGRIDSLWIASPSPPPPRPSPPPPRPGCDESGRARREGAVGGQEENWSKSGEGRGDGGEGERSTVVGRSRGRAGGRAGSSTPQLLLGTLLFTVLALLFLTVTGLFTVLLGLQARAVGLQVLLWALFVMWREGPWGGYGGMEGGTEGGEIGVMVQVLGGEGEEDKEGGKGGGEGGEESVVRVYGGCELPVEEGPSEEDGGREGGDGGGREAREAPQGPAL</sequence>
<feature type="transmembrane region" description="Helical" evidence="2">
    <location>
        <begin position="371"/>
        <end position="392"/>
    </location>
</feature>
<feature type="transmembrane region" description="Helical" evidence="2">
    <location>
        <begin position="225"/>
        <end position="244"/>
    </location>
</feature>
<dbReference type="AlphaFoldDB" id="W7T1U3"/>
<reference evidence="3 4" key="1">
    <citation type="journal article" date="2014" name="Mol. Plant">
        <title>Chromosome Scale Genome Assembly and Transcriptome Profiling of Nannochloropsis gaditana in Nitrogen Depletion.</title>
        <authorList>
            <person name="Corteggiani Carpinelli E."/>
            <person name="Telatin A."/>
            <person name="Vitulo N."/>
            <person name="Forcato C."/>
            <person name="D'Angelo M."/>
            <person name="Schiavon R."/>
            <person name="Vezzi A."/>
            <person name="Giacometti G.M."/>
            <person name="Morosinotto T."/>
            <person name="Valle G."/>
        </authorList>
    </citation>
    <scope>NUCLEOTIDE SEQUENCE [LARGE SCALE GENOMIC DNA]</scope>
    <source>
        <strain evidence="3 4">B-31</strain>
    </source>
</reference>
<dbReference type="EMBL" id="AZIL01002696">
    <property type="protein sequence ID" value="EWM21020.1"/>
    <property type="molecule type" value="Genomic_DNA"/>
</dbReference>
<feature type="compositionally biased region" description="Basic and acidic residues" evidence="1">
    <location>
        <begin position="19"/>
        <end position="38"/>
    </location>
</feature>
<feature type="region of interest" description="Disordered" evidence="1">
    <location>
        <begin position="297"/>
        <end position="366"/>
    </location>
</feature>
<dbReference type="Pfam" id="PF05024">
    <property type="entry name" value="Gpi1"/>
    <property type="match status" value="1"/>
</dbReference>
<feature type="region of interest" description="Disordered" evidence="1">
    <location>
        <begin position="469"/>
        <end position="506"/>
    </location>
</feature>
<protein>
    <submittedName>
        <fullName evidence="3">N-acetylglucosaminyl transferase component</fullName>
    </submittedName>
</protein>
<feature type="transmembrane region" description="Helical" evidence="2">
    <location>
        <begin position="198"/>
        <end position="218"/>
    </location>
</feature>
<comment type="caution">
    <text evidence="3">The sequence shown here is derived from an EMBL/GenBank/DDBJ whole genome shotgun (WGS) entry which is preliminary data.</text>
</comment>